<protein>
    <submittedName>
        <fullName evidence="1">Uncharacterized protein</fullName>
    </submittedName>
</protein>
<organism evidence="1 2">
    <name type="scientific">Shewanella sairae</name>
    <dbReference type="NCBI Taxonomy" id="190310"/>
    <lineage>
        <taxon>Bacteria</taxon>
        <taxon>Pseudomonadati</taxon>
        <taxon>Pseudomonadota</taxon>
        <taxon>Gammaproteobacteria</taxon>
        <taxon>Alteromonadales</taxon>
        <taxon>Shewanellaceae</taxon>
        <taxon>Shewanella</taxon>
    </lineage>
</organism>
<evidence type="ECO:0000313" key="1">
    <source>
        <dbReference type="EMBL" id="GIU42962.1"/>
    </source>
</evidence>
<comment type="caution">
    <text evidence="1">The sequence shown here is derived from an EMBL/GenBank/DDBJ whole genome shotgun (WGS) entry which is preliminary data.</text>
</comment>
<keyword evidence="2" id="KW-1185">Reference proteome</keyword>
<reference evidence="1" key="1">
    <citation type="submission" date="2021-05" db="EMBL/GenBank/DDBJ databases">
        <title>Molecular characterization for Shewanella algae harboring chromosomal blaOXA-55-like strains isolated from clinical and environment sample.</title>
        <authorList>
            <person name="Ohama Y."/>
            <person name="Aoki K."/>
            <person name="Harada S."/>
            <person name="Moriya K."/>
            <person name="Ishii Y."/>
            <person name="Tateda K."/>
        </authorList>
    </citation>
    <scope>NUCLEOTIDE SEQUENCE</scope>
    <source>
        <strain evidence="1">JCM 11563</strain>
    </source>
</reference>
<dbReference type="RefSeq" id="WP_220780159.1">
    <property type="nucleotide sequence ID" value="NZ_BPEY01000012.1"/>
</dbReference>
<gene>
    <name evidence="1" type="ORF">TUM4438_10770</name>
</gene>
<name>A0ABQ4P656_9GAMM</name>
<proteinExistence type="predicted"/>
<dbReference type="EMBL" id="BPEY01000012">
    <property type="protein sequence ID" value="GIU42962.1"/>
    <property type="molecule type" value="Genomic_DNA"/>
</dbReference>
<dbReference type="Proteomes" id="UP000887104">
    <property type="component" value="Unassembled WGS sequence"/>
</dbReference>
<sequence>MSTRKWLANIKQLLRQEGICNPTISLTGKGHRKISADNLACDVFTASTPSDYRAIRNLRRQLRLSKNDVI</sequence>
<evidence type="ECO:0000313" key="2">
    <source>
        <dbReference type="Proteomes" id="UP000887104"/>
    </source>
</evidence>
<accession>A0ABQ4P656</accession>